<dbReference type="VEuPathDB" id="MicrosporidiaDB:NAPIS_ORF01977"/>
<evidence type="ECO:0000256" key="1">
    <source>
        <dbReference type="ARBA" id="ARBA00007265"/>
    </source>
</evidence>
<dbReference type="SUPFAM" id="SSF81301">
    <property type="entry name" value="Nucleotidyltransferase"/>
    <property type="match status" value="1"/>
</dbReference>
<keyword evidence="2 4" id="KW-0808">Transferase</keyword>
<proteinExistence type="inferred from homology"/>
<dbReference type="PANTHER" id="PTHR13734:SF5">
    <property type="entry name" value="CCA TRNA NUCLEOTIDYLTRANSFERASE, MITOCHONDRIAL"/>
    <property type="match status" value="1"/>
</dbReference>
<dbReference type="InterPro" id="IPR043519">
    <property type="entry name" value="NT_sf"/>
</dbReference>
<gene>
    <name evidence="6" type="ORF">NAPIS_ORF01977</name>
</gene>
<keyword evidence="7" id="KW-1185">Reference proteome</keyword>
<accession>T0L7J9</accession>
<evidence type="ECO:0000259" key="5">
    <source>
        <dbReference type="Pfam" id="PF01743"/>
    </source>
</evidence>
<evidence type="ECO:0000256" key="2">
    <source>
        <dbReference type="ARBA" id="ARBA00022679"/>
    </source>
</evidence>
<dbReference type="Gene3D" id="3.30.460.10">
    <property type="entry name" value="Beta Polymerase, domain 2"/>
    <property type="match status" value="1"/>
</dbReference>
<dbReference type="AlphaFoldDB" id="T0L7J9"/>
<keyword evidence="3 4" id="KW-0694">RNA-binding</keyword>
<dbReference type="GO" id="GO:0003723">
    <property type="term" value="F:RNA binding"/>
    <property type="evidence" value="ECO:0007669"/>
    <property type="project" value="UniProtKB-KW"/>
</dbReference>
<feature type="domain" description="Poly A polymerase head" evidence="5">
    <location>
        <begin position="16"/>
        <end position="116"/>
    </location>
</feature>
<dbReference type="GO" id="GO:0052929">
    <property type="term" value="F:ATP:3'-cytidine-cytidine-tRNA adenylyltransferase activity"/>
    <property type="evidence" value="ECO:0007669"/>
    <property type="project" value="TreeGrafter"/>
</dbReference>
<dbReference type="GO" id="GO:0001680">
    <property type="term" value="P:tRNA 3'-terminal CCA addition"/>
    <property type="evidence" value="ECO:0007669"/>
    <property type="project" value="TreeGrafter"/>
</dbReference>
<dbReference type="Pfam" id="PF01743">
    <property type="entry name" value="PolyA_pol"/>
    <property type="match status" value="1"/>
</dbReference>
<dbReference type="HOGENOM" id="CLU_1949423_0_0_1"/>
<comment type="similarity">
    <text evidence="1 4">Belongs to the tRNA nucleotidyltransferase/poly(A) polymerase family.</text>
</comment>
<dbReference type="Proteomes" id="UP000053780">
    <property type="component" value="Unassembled WGS sequence"/>
</dbReference>
<organism evidence="6 7">
    <name type="scientific">Vairimorpha apis BRL 01</name>
    <dbReference type="NCBI Taxonomy" id="1037528"/>
    <lineage>
        <taxon>Eukaryota</taxon>
        <taxon>Fungi</taxon>
        <taxon>Fungi incertae sedis</taxon>
        <taxon>Microsporidia</taxon>
        <taxon>Nosematidae</taxon>
        <taxon>Vairimorpha</taxon>
    </lineage>
</organism>
<evidence type="ECO:0000256" key="4">
    <source>
        <dbReference type="RuleBase" id="RU003953"/>
    </source>
</evidence>
<dbReference type="OrthoDB" id="445712at2759"/>
<dbReference type="InterPro" id="IPR002646">
    <property type="entry name" value="PolA_pol_head_dom"/>
</dbReference>
<protein>
    <submittedName>
        <fullName evidence="6">Trna nucleotidyltransferase poly polymerase</fullName>
    </submittedName>
</protein>
<dbReference type="EMBL" id="KE647286">
    <property type="protein sequence ID" value="EQB60433.1"/>
    <property type="molecule type" value="Genomic_DNA"/>
</dbReference>
<dbReference type="PANTHER" id="PTHR13734">
    <property type="entry name" value="TRNA-NUCLEOTIDYLTRANSFERASE"/>
    <property type="match status" value="1"/>
</dbReference>
<evidence type="ECO:0000256" key="3">
    <source>
        <dbReference type="ARBA" id="ARBA00022884"/>
    </source>
</evidence>
<evidence type="ECO:0000313" key="6">
    <source>
        <dbReference type="EMBL" id="EQB60433.1"/>
    </source>
</evidence>
<dbReference type="GO" id="GO:0052927">
    <property type="term" value="F:CC tRNA cytidylyltransferase activity"/>
    <property type="evidence" value="ECO:0007669"/>
    <property type="project" value="TreeGrafter"/>
</dbReference>
<reference evidence="6 7" key="1">
    <citation type="journal article" date="2013" name="BMC Genomics">
        <title>Genome sequencing and comparative genomics of honey bee microsporidia, Nosema apis reveal novel insights into host-parasite interactions.</title>
        <authorList>
            <person name="Chen Yp."/>
            <person name="Pettis J.S."/>
            <person name="Zhao Y."/>
            <person name="Liu X."/>
            <person name="Tallon L.J."/>
            <person name="Sadzewicz L.D."/>
            <person name="Li R."/>
            <person name="Zheng H."/>
            <person name="Huang S."/>
            <person name="Zhang X."/>
            <person name="Hamilton M.C."/>
            <person name="Pernal S.F."/>
            <person name="Melathopoulos A.P."/>
            <person name="Yan X."/>
            <person name="Evans J.D."/>
        </authorList>
    </citation>
    <scope>NUCLEOTIDE SEQUENCE [LARGE SCALE GENOMIC DNA]</scope>
    <source>
        <strain evidence="6 7">BRL 01</strain>
    </source>
</reference>
<name>T0L7J9_9MICR</name>
<evidence type="ECO:0000313" key="7">
    <source>
        <dbReference type="Proteomes" id="UP000053780"/>
    </source>
</evidence>
<sequence>MDIALENISGYNFALLLQSNFSKSISKVSIIQTNPEKSKHLETAVCKIKDKMVDFVNLRTEIYSDSRIPIIIPSNPYEDAFRRDLSINSLFYNIETKEVEDFTKIGLYDIRNHILRTPLDPYLTFKDDH</sequence>